<feature type="chain" id="PRO_5040919333" evidence="1">
    <location>
        <begin position="26"/>
        <end position="115"/>
    </location>
</feature>
<evidence type="ECO:0000313" key="3">
    <source>
        <dbReference type="Proteomes" id="UP001150238"/>
    </source>
</evidence>
<accession>A0A9W8ZQN3</accession>
<reference evidence="2" key="2">
    <citation type="journal article" date="2023" name="Proc. Natl. Acad. Sci. U.S.A.">
        <title>A global phylogenomic analysis of the shiitake genus Lentinula.</title>
        <authorList>
            <person name="Sierra-Patev S."/>
            <person name="Min B."/>
            <person name="Naranjo-Ortiz M."/>
            <person name="Looney B."/>
            <person name="Konkel Z."/>
            <person name="Slot J.C."/>
            <person name="Sakamoto Y."/>
            <person name="Steenwyk J.L."/>
            <person name="Rokas A."/>
            <person name="Carro J."/>
            <person name="Camarero S."/>
            <person name="Ferreira P."/>
            <person name="Molpeceres G."/>
            <person name="Ruiz-Duenas F.J."/>
            <person name="Serrano A."/>
            <person name="Henrissat B."/>
            <person name="Drula E."/>
            <person name="Hughes K.W."/>
            <person name="Mata J.L."/>
            <person name="Ishikawa N.K."/>
            <person name="Vargas-Isla R."/>
            <person name="Ushijima S."/>
            <person name="Smith C.A."/>
            <person name="Donoghue J."/>
            <person name="Ahrendt S."/>
            <person name="Andreopoulos W."/>
            <person name="He G."/>
            <person name="LaButti K."/>
            <person name="Lipzen A."/>
            <person name="Ng V."/>
            <person name="Riley R."/>
            <person name="Sandor L."/>
            <person name="Barry K."/>
            <person name="Martinez A.T."/>
            <person name="Xiao Y."/>
            <person name="Gibbons J.G."/>
            <person name="Terashima K."/>
            <person name="Grigoriev I.V."/>
            <person name="Hibbett D."/>
        </authorList>
    </citation>
    <scope>NUCLEOTIDE SEQUENCE</scope>
    <source>
        <strain evidence="2">Sp2 HRB7682 ss15</strain>
    </source>
</reference>
<reference evidence="2" key="1">
    <citation type="submission" date="2022-08" db="EMBL/GenBank/DDBJ databases">
        <authorList>
            <consortium name="DOE Joint Genome Institute"/>
            <person name="Min B."/>
            <person name="Riley R."/>
            <person name="Sierra-Patev S."/>
            <person name="Naranjo-Ortiz M."/>
            <person name="Looney B."/>
            <person name="Konkel Z."/>
            <person name="Slot J.C."/>
            <person name="Sakamoto Y."/>
            <person name="Steenwyk J.L."/>
            <person name="Rokas A."/>
            <person name="Carro J."/>
            <person name="Camarero S."/>
            <person name="Ferreira P."/>
            <person name="Molpeceres G."/>
            <person name="Ruiz-Duenas F.J."/>
            <person name="Serrano A."/>
            <person name="Henrissat B."/>
            <person name="Drula E."/>
            <person name="Hughes K.W."/>
            <person name="Mata J.L."/>
            <person name="Ishikawa N.K."/>
            <person name="Vargas-Isla R."/>
            <person name="Ushijima S."/>
            <person name="Smith C.A."/>
            <person name="Ahrendt S."/>
            <person name="Andreopoulos W."/>
            <person name="He G."/>
            <person name="Labutti K."/>
            <person name="Lipzen A."/>
            <person name="Ng V."/>
            <person name="Sandor L."/>
            <person name="Barry K."/>
            <person name="Martinez A.T."/>
            <person name="Xiao Y."/>
            <person name="Gibbons J.G."/>
            <person name="Terashima K."/>
            <person name="Hibbett D.S."/>
            <person name="Grigoriev I.V."/>
        </authorList>
    </citation>
    <scope>NUCLEOTIDE SEQUENCE</scope>
    <source>
        <strain evidence="2">Sp2 HRB7682 ss15</strain>
    </source>
</reference>
<evidence type="ECO:0000256" key="1">
    <source>
        <dbReference type="SAM" id="SignalP"/>
    </source>
</evidence>
<dbReference type="AlphaFoldDB" id="A0A9W8ZQN3"/>
<gene>
    <name evidence="2" type="ORF">C8J55DRAFT_531262</name>
</gene>
<organism evidence="2 3">
    <name type="scientific">Lentinula lateritia</name>
    <dbReference type="NCBI Taxonomy" id="40482"/>
    <lineage>
        <taxon>Eukaryota</taxon>
        <taxon>Fungi</taxon>
        <taxon>Dikarya</taxon>
        <taxon>Basidiomycota</taxon>
        <taxon>Agaricomycotina</taxon>
        <taxon>Agaricomycetes</taxon>
        <taxon>Agaricomycetidae</taxon>
        <taxon>Agaricales</taxon>
        <taxon>Marasmiineae</taxon>
        <taxon>Omphalotaceae</taxon>
        <taxon>Lentinula</taxon>
    </lineage>
</organism>
<name>A0A9W8ZQN3_9AGAR</name>
<proteinExistence type="predicted"/>
<sequence length="115" mass="12692">MLATITLSSFILFSTILSLIANASAIPVDNTRIYGRNLTTLDSNDTQAGILRRDASHTTTALTAYVQHLQLVVKPKPEVDKDTVILGYMTYVKQNTHVHPLPERCVTECHALLVT</sequence>
<evidence type="ECO:0000313" key="2">
    <source>
        <dbReference type="EMBL" id="KAJ4463763.1"/>
    </source>
</evidence>
<dbReference type="EMBL" id="JANVFS010000067">
    <property type="protein sequence ID" value="KAJ4463763.1"/>
    <property type="molecule type" value="Genomic_DNA"/>
</dbReference>
<dbReference type="Proteomes" id="UP001150238">
    <property type="component" value="Unassembled WGS sequence"/>
</dbReference>
<comment type="caution">
    <text evidence="2">The sequence shown here is derived from an EMBL/GenBank/DDBJ whole genome shotgun (WGS) entry which is preliminary data.</text>
</comment>
<protein>
    <submittedName>
        <fullName evidence="2">Uncharacterized protein</fullName>
    </submittedName>
</protein>
<feature type="signal peptide" evidence="1">
    <location>
        <begin position="1"/>
        <end position="25"/>
    </location>
</feature>
<keyword evidence="1" id="KW-0732">Signal</keyword>